<dbReference type="Pfam" id="PF01040">
    <property type="entry name" value="UbiA"/>
    <property type="match status" value="1"/>
</dbReference>
<sequence length="549" mass="63666">MELVKKIFQKITQLIEKIENSPISLSKFLLAFFCFVFLRNFLEIFSTRSDYFAAKRFSFFFFHSVASYIFVFLALILILHFITKERIIKISKVIFSGSIVLLLPPLLDLLASGGEGVVNKYRNFTQPENIWQIIKLFFAYIIDSPFGLFFGRDANFPLTQLQINYGIRLEVLIVLIFLIWYIFWKTKNIFRVLAGLFLGYMVFFVLGIFPYLMAFVFGLPATDASFYNASIINSAFDWNKIIFCLYFVFILIFGAAWFYFYDRNKFLAVIRNLRLPRFLLNLVFLFLGLAVTFHFSGKRLDFMPFDYSLIFTACLSLAFYWFFAVFSNDMADEKADKINAPTRPLPSAALSRQEARSLSLVFLGVSYALAFIVGYAFFVIIFLRSCLSYLYSWPPFRLKRVPLISHFVLAICYFLTMLAGYLILSSSSVYDFPGRVSLVFLISFALVANFKDIKDYKGDKADKVYTLPIIFGPKRGKLIIGFLGVVAFLLLPLVYKEYLKLILIPSLVAAAAYFFLVNKKKYDERLIFFLILVYIALIAFLIFWQPYSL</sequence>
<feature type="transmembrane region" description="Helical" evidence="5">
    <location>
        <begin position="238"/>
        <end position="258"/>
    </location>
</feature>
<evidence type="ECO:0000313" key="7">
    <source>
        <dbReference type="Proteomes" id="UP000229561"/>
    </source>
</evidence>
<feature type="transmembrane region" description="Helical" evidence="5">
    <location>
        <begin position="501"/>
        <end position="517"/>
    </location>
</feature>
<feature type="transmembrane region" description="Helical" evidence="5">
    <location>
        <begin position="278"/>
        <end position="295"/>
    </location>
</feature>
<comment type="caution">
    <text evidence="6">The sequence shown here is derived from an EMBL/GenBank/DDBJ whole genome shotgun (WGS) entry which is preliminary data.</text>
</comment>
<gene>
    <name evidence="6" type="ORF">CO001_03655</name>
</gene>
<keyword evidence="3 5" id="KW-1133">Transmembrane helix</keyword>
<evidence type="ECO:0000256" key="5">
    <source>
        <dbReference type="SAM" id="Phobius"/>
    </source>
</evidence>
<comment type="subcellular location">
    <subcellularLocation>
        <location evidence="1">Membrane</location>
        <topology evidence="1">Multi-pass membrane protein</topology>
    </subcellularLocation>
</comment>
<dbReference type="GO" id="GO:0016020">
    <property type="term" value="C:membrane"/>
    <property type="evidence" value="ECO:0007669"/>
    <property type="project" value="UniProtKB-SubCell"/>
</dbReference>
<feature type="transmembrane region" description="Helical" evidence="5">
    <location>
        <begin position="189"/>
        <end position="217"/>
    </location>
</feature>
<accession>A0A2M7IHJ6</accession>
<feature type="transmembrane region" description="Helical" evidence="5">
    <location>
        <begin position="307"/>
        <end position="326"/>
    </location>
</feature>
<keyword evidence="4 5" id="KW-0472">Membrane</keyword>
<keyword evidence="2 5" id="KW-0812">Transmembrane</keyword>
<evidence type="ECO:0000256" key="1">
    <source>
        <dbReference type="ARBA" id="ARBA00004141"/>
    </source>
</evidence>
<evidence type="ECO:0000256" key="4">
    <source>
        <dbReference type="ARBA" id="ARBA00023136"/>
    </source>
</evidence>
<evidence type="ECO:0008006" key="8">
    <source>
        <dbReference type="Google" id="ProtNLM"/>
    </source>
</evidence>
<dbReference type="Gene3D" id="1.20.120.1780">
    <property type="entry name" value="UbiA prenyltransferase"/>
    <property type="match status" value="1"/>
</dbReference>
<evidence type="ECO:0000256" key="2">
    <source>
        <dbReference type="ARBA" id="ARBA00022692"/>
    </source>
</evidence>
<dbReference type="InterPro" id="IPR000537">
    <property type="entry name" value="UbiA_prenyltransferase"/>
</dbReference>
<name>A0A2M7IHJ6_9BACT</name>
<feature type="transmembrane region" description="Helical" evidence="5">
    <location>
        <begin position="526"/>
        <end position="547"/>
    </location>
</feature>
<organism evidence="6 7">
    <name type="scientific">Candidatus Portnoybacteria bacterium CG_4_8_14_3_um_filter_40_10</name>
    <dbReference type="NCBI Taxonomy" id="1974801"/>
    <lineage>
        <taxon>Bacteria</taxon>
        <taxon>Candidatus Portnoyibacteriota</taxon>
    </lineage>
</organism>
<feature type="transmembrane region" description="Helical" evidence="5">
    <location>
        <begin position="58"/>
        <end position="81"/>
    </location>
</feature>
<dbReference type="AlphaFoldDB" id="A0A2M7IHJ6"/>
<dbReference type="Proteomes" id="UP000229561">
    <property type="component" value="Unassembled WGS sequence"/>
</dbReference>
<dbReference type="GO" id="GO:0016765">
    <property type="term" value="F:transferase activity, transferring alkyl or aryl (other than methyl) groups"/>
    <property type="evidence" value="ECO:0007669"/>
    <property type="project" value="InterPro"/>
</dbReference>
<dbReference type="PANTHER" id="PTHR42723:SF1">
    <property type="entry name" value="CHLOROPHYLL SYNTHASE, CHLOROPLASTIC"/>
    <property type="match status" value="1"/>
</dbReference>
<dbReference type="InterPro" id="IPR050475">
    <property type="entry name" value="Prenyltransferase_related"/>
</dbReference>
<dbReference type="Gene3D" id="1.10.357.140">
    <property type="entry name" value="UbiA prenyltransferase"/>
    <property type="match status" value="1"/>
</dbReference>
<feature type="transmembrane region" description="Helical" evidence="5">
    <location>
        <begin position="21"/>
        <end position="38"/>
    </location>
</feature>
<dbReference type="InterPro" id="IPR044878">
    <property type="entry name" value="UbiA_sf"/>
</dbReference>
<feature type="transmembrane region" description="Helical" evidence="5">
    <location>
        <begin position="403"/>
        <end position="424"/>
    </location>
</feature>
<feature type="transmembrane region" description="Helical" evidence="5">
    <location>
        <begin position="163"/>
        <end position="183"/>
    </location>
</feature>
<evidence type="ECO:0000256" key="3">
    <source>
        <dbReference type="ARBA" id="ARBA00022989"/>
    </source>
</evidence>
<reference evidence="7" key="1">
    <citation type="submission" date="2017-09" db="EMBL/GenBank/DDBJ databases">
        <title>Depth-based differentiation of microbial function through sediment-hosted aquifers and enrichment of novel symbionts in the deep terrestrial subsurface.</title>
        <authorList>
            <person name="Probst A.J."/>
            <person name="Ladd B."/>
            <person name="Jarett J.K."/>
            <person name="Geller-Mcgrath D.E."/>
            <person name="Sieber C.M.K."/>
            <person name="Emerson J.B."/>
            <person name="Anantharaman K."/>
            <person name="Thomas B.C."/>
            <person name="Malmstrom R."/>
            <person name="Stieglmeier M."/>
            <person name="Klingl A."/>
            <person name="Woyke T."/>
            <person name="Ryan C.M."/>
            <person name="Banfield J.F."/>
        </authorList>
    </citation>
    <scope>NUCLEOTIDE SEQUENCE [LARGE SCALE GENOMIC DNA]</scope>
</reference>
<evidence type="ECO:0000313" key="6">
    <source>
        <dbReference type="EMBL" id="PIW76003.1"/>
    </source>
</evidence>
<protein>
    <recommendedName>
        <fullName evidence="8">Prenyltransferase</fullName>
    </recommendedName>
</protein>
<feature type="transmembrane region" description="Helical" evidence="5">
    <location>
        <begin position="360"/>
        <end position="383"/>
    </location>
</feature>
<dbReference type="EMBL" id="PFGY01000102">
    <property type="protein sequence ID" value="PIW76003.1"/>
    <property type="molecule type" value="Genomic_DNA"/>
</dbReference>
<dbReference type="PANTHER" id="PTHR42723">
    <property type="entry name" value="CHLOROPHYLL SYNTHASE"/>
    <property type="match status" value="1"/>
</dbReference>
<feature type="transmembrane region" description="Helical" evidence="5">
    <location>
        <begin position="130"/>
        <end position="151"/>
    </location>
</feature>
<feature type="transmembrane region" description="Helical" evidence="5">
    <location>
        <begin position="478"/>
        <end position="495"/>
    </location>
</feature>
<proteinExistence type="predicted"/>